<comment type="caution">
    <text evidence="4">The sequence shown here is derived from an EMBL/GenBank/DDBJ whole genome shotgun (WGS) entry which is preliminary data.</text>
</comment>
<dbReference type="Pfam" id="PF23357">
    <property type="entry name" value="DUF7088"/>
    <property type="match status" value="1"/>
</dbReference>
<evidence type="ECO:0000259" key="3">
    <source>
        <dbReference type="Pfam" id="PF23357"/>
    </source>
</evidence>
<keyword evidence="1" id="KW-1133">Transmembrane helix</keyword>
<dbReference type="InterPro" id="IPR055396">
    <property type="entry name" value="DUF7088"/>
</dbReference>
<dbReference type="InterPro" id="IPR019196">
    <property type="entry name" value="ABC_transp_unknown"/>
</dbReference>
<feature type="domain" description="ABC-type uncharacterised transport system" evidence="2">
    <location>
        <begin position="172"/>
        <end position="265"/>
    </location>
</feature>
<dbReference type="Pfam" id="PF09822">
    <property type="entry name" value="ABC_transp_aux"/>
    <property type="match status" value="1"/>
</dbReference>
<dbReference type="InterPro" id="IPR029062">
    <property type="entry name" value="Class_I_gatase-like"/>
</dbReference>
<dbReference type="SUPFAM" id="SSF52317">
    <property type="entry name" value="Class I glutamine amidotransferase-like"/>
    <property type="match status" value="1"/>
</dbReference>
<reference evidence="4" key="2">
    <citation type="journal article" date="2021" name="PeerJ">
        <title>Extensive microbial diversity within the chicken gut microbiome revealed by metagenomics and culture.</title>
        <authorList>
            <person name="Gilroy R."/>
            <person name="Ravi A."/>
            <person name="Getino M."/>
            <person name="Pursley I."/>
            <person name="Horton D.L."/>
            <person name="Alikhan N.F."/>
            <person name="Baker D."/>
            <person name="Gharbi K."/>
            <person name="Hall N."/>
            <person name="Watson M."/>
            <person name="Adriaenssens E.M."/>
            <person name="Foster-Nyarko E."/>
            <person name="Jarju S."/>
            <person name="Secka A."/>
            <person name="Antonio M."/>
            <person name="Oren A."/>
            <person name="Chaudhuri R.R."/>
            <person name="La Ragione R."/>
            <person name="Hildebrand F."/>
            <person name="Pallen M.J."/>
        </authorList>
    </citation>
    <scope>NUCLEOTIDE SEQUENCE</scope>
    <source>
        <strain evidence="4">ChiBcolR7-354</strain>
    </source>
</reference>
<dbReference type="Proteomes" id="UP000824262">
    <property type="component" value="Unassembled WGS sequence"/>
</dbReference>
<evidence type="ECO:0000259" key="2">
    <source>
        <dbReference type="Pfam" id="PF09822"/>
    </source>
</evidence>
<evidence type="ECO:0000313" key="4">
    <source>
        <dbReference type="EMBL" id="HIQ79622.1"/>
    </source>
</evidence>
<sequence>MKKNAIRGGTYSAVITAIVLAILIAVNVLVSVLPSGSTEYDISSSQLYSVTSNTKSVVNALTEDVTIYWIVQADQEDAIIENLLGRYESLSDHITVEKRNPDVYPTFAEQYTDETVVNNSLVVECGERSRYISYYDIYVTSTDMYSYSYNTSFDGEGAITSAIDYVVNPDQPVVYALTGHGESDLPSTMADTIEKENITVESLSLVNSDEIPEDAACLIIYSPQSDISETERDMLEEYVEGGGKLLVMAGPVADAELANLYSLLEPYGATAAEGVVVEGDRAHYAFSTPAALMPDMAESDITSSLIEEGYYPILPIAIGLQMGENTTSATVTSLLTTSDAAYSKLSGYDMTTYDYEDGDIEGPFTLGLQAEYDNGGTLIWFTSSIYLDDMYNAYSSGANVNLTMNALSSLTGESEAMAIRAKSLNYSYLTISDSTSGLLKVLMIGVIPLAVLCAGIAVMVRRRRLLK</sequence>
<keyword evidence="1" id="KW-0812">Transmembrane</keyword>
<evidence type="ECO:0000313" key="5">
    <source>
        <dbReference type="Proteomes" id="UP000824262"/>
    </source>
</evidence>
<feature type="transmembrane region" description="Helical" evidence="1">
    <location>
        <begin position="437"/>
        <end position="460"/>
    </location>
</feature>
<protein>
    <submittedName>
        <fullName evidence="4">GldG family protein</fullName>
    </submittedName>
</protein>
<name>A0A9D0ZGB8_9FIRM</name>
<organism evidence="4 5">
    <name type="scientific">Candidatus Scatomorpha intestinavium</name>
    <dbReference type="NCBI Taxonomy" id="2840922"/>
    <lineage>
        <taxon>Bacteria</taxon>
        <taxon>Bacillati</taxon>
        <taxon>Bacillota</taxon>
        <taxon>Clostridia</taxon>
        <taxon>Eubacteriales</taxon>
        <taxon>Candidatus Scatomorpha</taxon>
    </lineage>
</organism>
<evidence type="ECO:0000256" key="1">
    <source>
        <dbReference type="SAM" id="Phobius"/>
    </source>
</evidence>
<feature type="domain" description="DUF7088" evidence="3">
    <location>
        <begin position="45"/>
        <end position="132"/>
    </location>
</feature>
<gene>
    <name evidence="4" type="ORF">IAB77_10250</name>
</gene>
<reference evidence="4" key="1">
    <citation type="submission" date="2020-10" db="EMBL/GenBank/DDBJ databases">
        <authorList>
            <person name="Gilroy R."/>
        </authorList>
    </citation>
    <scope>NUCLEOTIDE SEQUENCE</scope>
    <source>
        <strain evidence="4">ChiBcolR7-354</strain>
    </source>
</reference>
<feature type="transmembrane region" description="Helical" evidence="1">
    <location>
        <begin position="12"/>
        <end position="33"/>
    </location>
</feature>
<accession>A0A9D0ZGB8</accession>
<dbReference type="AlphaFoldDB" id="A0A9D0ZGB8"/>
<dbReference type="EMBL" id="DVGA01000115">
    <property type="protein sequence ID" value="HIQ79622.1"/>
    <property type="molecule type" value="Genomic_DNA"/>
</dbReference>
<proteinExistence type="predicted"/>
<keyword evidence="1" id="KW-0472">Membrane</keyword>